<accession>A0A814L402</accession>
<dbReference type="InterPro" id="IPR044926">
    <property type="entry name" value="RGS_subdomain_2"/>
</dbReference>
<dbReference type="PANTHER" id="PTHR13155:SF1">
    <property type="entry name" value="A-KINASE ANCHOR PROTEIN 10, MITOCHONDRIAL"/>
    <property type="match status" value="1"/>
</dbReference>
<evidence type="ECO:0000313" key="5">
    <source>
        <dbReference type="Proteomes" id="UP000663891"/>
    </source>
</evidence>
<dbReference type="Proteomes" id="UP000663891">
    <property type="component" value="Unassembled WGS sequence"/>
</dbReference>
<evidence type="ECO:0000313" key="4">
    <source>
        <dbReference type="EMBL" id="CAF3897111.1"/>
    </source>
</evidence>
<feature type="compositionally biased region" description="Polar residues" evidence="1">
    <location>
        <begin position="380"/>
        <end position="398"/>
    </location>
</feature>
<feature type="region of interest" description="Disordered" evidence="1">
    <location>
        <begin position="1"/>
        <end position="23"/>
    </location>
</feature>
<evidence type="ECO:0000256" key="1">
    <source>
        <dbReference type="SAM" id="MobiDB-lite"/>
    </source>
</evidence>
<dbReference type="PANTHER" id="PTHR13155">
    <property type="entry name" value="A-KINASE ANCHOR PROTEINS"/>
    <property type="match status" value="1"/>
</dbReference>
<evidence type="ECO:0000313" key="3">
    <source>
        <dbReference type="EMBL" id="CAF1058124.1"/>
    </source>
</evidence>
<dbReference type="InterPro" id="IPR052246">
    <property type="entry name" value="Cell_Polariz_PKAAnc"/>
</dbReference>
<comment type="caution">
    <text evidence="3">The sequence shown here is derived from an EMBL/GenBank/DDBJ whole genome shotgun (WGS) entry which is preliminary data.</text>
</comment>
<dbReference type="GO" id="GO:0008104">
    <property type="term" value="P:intracellular protein localization"/>
    <property type="evidence" value="ECO:0007669"/>
    <property type="project" value="TreeGrafter"/>
</dbReference>
<feature type="region of interest" description="Disordered" evidence="1">
    <location>
        <begin position="354"/>
        <end position="398"/>
    </location>
</feature>
<name>A0A814L402_9BILA</name>
<dbReference type="Pfam" id="PF00615">
    <property type="entry name" value="RGS"/>
    <property type="match status" value="2"/>
</dbReference>
<dbReference type="SUPFAM" id="SSF48097">
    <property type="entry name" value="Regulator of G-protein signaling, RGS"/>
    <property type="match status" value="2"/>
</dbReference>
<dbReference type="Gene3D" id="1.10.167.10">
    <property type="entry name" value="Regulator of G-protein Signalling 4, domain 2"/>
    <property type="match status" value="2"/>
</dbReference>
<dbReference type="GO" id="GO:0005886">
    <property type="term" value="C:plasma membrane"/>
    <property type="evidence" value="ECO:0007669"/>
    <property type="project" value="TreeGrafter"/>
</dbReference>
<dbReference type="InterPro" id="IPR016137">
    <property type="entry name" value="RGS"/>
</dbReference>
<protein>
    <recommendedName>
        <fullName evidence="2">RGS domain-containing protein</fullName>
    </recommendedName>
</protein>
<dbReference type="PROSITE" id="PS50132">
    <property type="entry name" value="RGS"/>
    <property type="match status" value="2"/>
</dbReference>
<dbReference type="GO" id="GO:0005739">
    <property type="term" value="C:mitochondrion"/>
    <property type="evidence" value="ECO:0007669"/>
    <property type="project" value="TreeGrafter"/>
</dbReference>
<sequence length="484" mass="55629">MSFFRRFSSSNKEKTRDRSQSRNRSEILSGVQQWSYYRDLAIESGHCTIPSELASLRHSRLNRSLYNLVYTPNDELNYFILYMESCSLSSNLKFILDVHVFEKLARESQTKNTDQQTSALALFHRYLSIDANYLIPIDDEIRRTTLSLICPSNNSTTPDPHCFRIAREYAWSLIEQDAYPGYLSSAYHVNYQLKMLTSNELQLHDILYNSSSLTYFMEFSEQEKIIDLVRFWLAIEHFYQSTINRMIDSQTLTENALNIYEQYISLQASARLGFDDAIRARVECSICQPEIDAGPSSDTFDQTAWIVYVILQREYLPRFLQSVIFYRHISDLMLKLRNEDTALTSRPIKTIESDTTSINSDNLIQTSSSPPPPSTTTTTQSNRQRNPSVSSSCPSINQDVGIKSKGKFSMGYIDPLGRFIRDPDVDTYDSALSSNRKTTSNPIQFIANLVRNEQEELAQEEAAARFAESFINEITNMTANLDNQ</sequence>
<feature type="compositionally biased region" description="Polar residues" evidence="1">
    <location>
        <begin position="354"/>
        <end position="365"/>
    </location>
</feature>
<dbReference type="Proteomes" id="UP000663881">
    <property type="component" value="Unassembled WGS sequence"/>
</dbReference>
<dbReference type="OrthoDB" id="5584247at2759"/>
<reference evidence="3" key="1">
    <citation type="submission" date="2021-02" db="EMBL/GenBank/DDBJ databases">
        <authorList>
            <person name="Nowell W R."/>
        </authorList>
    </citation>
    <scope>NUCLEOTIDE SEQUENCE</scope>
</reference>
<dbReference type="AlphaFoldDB" id="A0A814L402"/>
<dbReference type="InterPro" id="IPR036305">
    <property type="entry name" value="RGS_sf"/>
</dbReference>
<proteinExistence type="predicted"/>
<evidence type="ECO:0000259" key="2">
    <source>
        <dbReference type="PROSITE" id="PS50132"/>
    </source>
</evidence>
<feature type="compositionally biased region" description="Basic and acidic residues" evidence="1">
    <location>
        <begin position="11"/>
        <end position="23"/>
    </location>
</feature>
<dbReference type="CDD" id="cd07440">
    <property type="entry name" value="RGS"/>
    <property type="match status" value="1"/>
</dbReference>
<dbReference type="SMART" id="SM00315">
    <property type="entry name" value="RGS"/>
    <property type="match status" value="2"/>
</dbReference>
<feature type="domain" description="RGS" evidence="2">
    <location>
        <begin position="78"/>
        <end position="192"/>
    </location>
</feature>
<organism evidence="3 5">
    <name type="scientific">Adineta steineri</name>
    <dbReference type="NCBI Taxonomy" id="433720"/>
    <lineage>
        <taxon>Eukaryota</taxon>
        <taxon>Metazoa</taxon>
        <taxon>Spiralia</taxon>
        <taxon>Gnathifera</taxon>
        <taxon>Rotifera</taxon>
        <taxon>Eurotatoria</taxon>
        <taxon>Bdelloidea</taxon>
        <taxon>Adinetida</taxon>
        <taxon>Adinetidae</taxon>
        <taxon>Adineta</taxon>
    </lineage>
</organism>
<feature type="domain" description="RGS" evidence="2">
    <location>
        <begin position="202"/>
        <end position="329"/>
    </location>
</feature>
<gene>
    <name evidence="4" type="ORF">OKA104_LOCUS23978</name>
    <name evidence="3" type="ORF">VCS650_LOCUS17786</name>
</gene>
<dbReference type="EMBL" id="CAJOAY010001876">
    <property type="protein sequence ID" value="CAF3897111.1"/>
    <property type="molecule type" value="Genomic_DNA"/>
</dbReference>
<dbReference type="EMBL" id="CAJNON010000166">
    <property type="protein sequence ID" value="CAF1058124.1"/>
    <property type="molecule type" value="Genomic_DNA"/>
</dbReference>